<dbReference type="STRING" id="1797542.A3J59_04330"/>
<dbReference type="NCBIfam" id="NF005544">
    <property type="entry name" value="PRK07207.1"/>
    <property type="match status" value="1"/>
</dbReference>
<dbReference type="EC" id="1.17.4.1" evidence="10"/>
<evidence type="ECO:0000256" key="5">
    <source>
        <dbReference type="ARBA" id="ARBA00023002"/>
    </source>
</evidence>
<dbReference type="InterPro" id="IPR000788">
    <property type="entry name" value="RNR_lg_C"/>
</dbReference>
<comment type="catalytic activity">
    <reaction evidence="8 10">
        <text>a 2'-deoxyribonucleoside 5'-diphosphate + [thioredoxin]-disulfide + H2O = a ribonucleoside 5'-diphosphate + [thioredoxin]-dithiol</text>
        <dbReference type="Rhea" id="RHEA:23252"/>
        <dbReference type="Rhea" id="RHEA-COMP:10698"/>
        <dbReference type="Rhea" id="RHEA-COMP:10700"/>
        <dbReference type="ChEBI" id="CHEBI:15377"/>
        <dbReference type="ChEBI" id="CHEBI:29950"/>
        <dbReference type="ChEBI" id="CHEBI:50058"/>
        <dbReference type="ChEBI" id="CHEBI:57930"/>
        <dbReference type="ChEBI" id="CHEBI:73316"/>
        <dbReference type="EC" id="1.17.4.1"/>
    </reaction>
</comment>
<comment type="similarity">
    <text evidence="1 10">Belongs to the ribonucleoside diphosphate reductase large chain family.</text>
</comment>
<evidence type="ECO:0000256" key="9">
    <source>
        <dbReference type="PROSITE-ProRule" id="PRU00492"/>
    </source>
</evidence>
<dbReference type="GO" id="GO:0005524">
    <property type="term" value="F:ATP binding"/>
    <property type="evidence" value="ECO:0007669"/>
    <property type="project" value="UniProtKB-UniRule"/>
</dbReference>
<dbReference type="InterPro" id="IPR008926">
    <property type="entry name" value="RNR_R1-su_N"/>
</dbReference>
<feature type="domain" description="ATP-cone" evidence="11">
    <location>
        <begin position="3"/>
        <end position="96"/>
    </location>
</feature>
<dbReference type="FunFam" id="3.20.70.20:FF:000009">
    <property type="entry name" value="Ribonucleoside-diphosphate reductase"/>
    <property type="match status" value="1"/>
</dbReference>
<dbReference type="InterPro" id="IPR005144">
    <property type="entry name" value="ATP-cone_dom"/>
</dbReference>
<dbReference type="AlphaFoldDB" id="A0A1G1YL22"/>
<dbReference type="SUPFAM" id="SSF51998">
    <property type="entry name" value="PFL-like glycyl radical enzymes"/>
    <property type="match status" value="1"/>
</dbReference>
<evidence type="ECO:0000256" key="6">
    <source>
        <dbReference type="ARBA" id="ARBA00023116"/>
    </source>
</evidence>
<dbReference type="GO" id="GO:0005971">
    <property type="term" value="C:ribonucleoside-diphosphate reductase complex"/>
    <property type="evidence" value="ECO:0007669"/>
    <property type="project" value="TreeGrafter"/>
</dbReference>
<keyword evidence="2" id="KW-0021">Allosteric enzyme</keyword>
<evidence type="ECO:0000256" key="2">
    <source>
        <dbReference type="ARBA" id="ARBA00022533"/>
    </source>
</evidence>
<dbReference type="SUPFAM" id="SSF48168">
    <property type="entry name" value="R1 subunit of ribonucleotide reductase, N-terminal domain"/>
    <property type="match status" value="1"/>
</dbReference>
<dbReference type="UniPathway" id="UPA00326"/>
<proteinExistence type="inferred from homology"/>
<dbReference type="NCBIfam" id="TIGR02506">
    <property type="entry name" value="NrdE_NrdA"/>
    <property type="match status" value="1"/>
</dbReference>
<dbReference type="PANTHER" id="PTHR11573">
    <property type="entry name" value="RIBONUCLEOSIDE-DIPHOSPHATE REDUCTASE LARGE CHAIN"/>
    <property type="match status" value="1"/>
</dbReference>
<dbReference type="CDD" id="cd01679">
    <property type="entry name" value="RNR_I"/>
    <property type="match status" value="1"/>
</dbReference>
<dbReference type="Proteomes" id="UP000177310">
    <property type="component" value="Unassembled WGS sequence"/>
</dbReference>
<accession>A0A1G1YL22</accession>
<dbReference type="GO" id="GO:0004748">
    <property type="term" value="F:ribonucleoside-diphosphate reductase activity, thioredoxin disulfide as acceptor"/>
    <property type="evidence" value="ECO:0007669"/>
    <property type="project" value="UniProtKB-EC"/>
</dbReference>
<reference evidence="12 13" key="1">
    <citation type="journal article" date="2016" name="Nat. Commun.">
        <title>Thousands of microbial genomes shed light on interconnected biogeochemical processes in an aquifer system.</title>
        <authorList>
            <person name="Anantharaman K."/>
            <person name="Brown C.T."/>
            <person name="Hug L.A."/>
            <person name="Sharon I."/>
            <person name="Castelle C.J."/>
            <person name="Probst A.J."/>
            <person name="Thomas B.C."/>
            <person name="Singh A."/>
            <person name="Wilkins M.J."/>
            <person name="Karaoz U."/>
            <person name="Brodie E.L."/>
            <person name="Williams K.H."/>
            <person name="Hubbard S.S."/>
            <person name="Banfield J.F."/>
        </authorList>
    </citation>
    <scope>NUCLEOTIDE SEQUENCE [LARGE SCALE GENOMIC DNA]</scope>
</reference>
<sequence length="953" mass="107718">MTGNIKKRSGEIVAFAPEKITIAVGKAFTAVHREQPAAMLGQITELVVNDLNRFFPDQTPSVEDVQNVVENVLMGKGFYDAGKAYIIYRYEHAREREEQKRALREKIERSEVTVVKRDGRKEKFSAKKLKKSLNWAIKPAEKEVDPDLIVAECEANLADDMTTAQISQALVLAARSLIERDPAYSQVASRLLLRTVYQQAISREKIDYKEFEPQYRQAFIANLRRGVELGRLDPLMLSFDLEALSRRLVLGRDDLFMYLGSATLYDRYFLRESDTKRVLETPQAFWMRVAMGLALKDEQREAMVLRFYEVMSTLRFVPSTPTLFHAGTTHPQLSSCYLTTVNDALDHIFKCIGDNAQLSKWSGGVANDWTNLRATGAPIKGTGVESQGVIPFLKIANDTTVAINRSGRRRGATVAYLETWHYDFEDFLELRKNTGDERRRTHDMNTAAWIPDLFIKRVKLDGYWTLFSPDDVPDLHHLYGQQFEKRYTHYERSAQAGTIKLSKRVKAKELWKKMIMMLFETGHPWMTFKDPSNLRSPQDHMGVVHSSNLCTEITLNTSEDETAVCNLGSVNLAKHVAGKKFDVDRVKDTVTVAMRMLDNVIDINFYPTKEAASANLKHRPVGLGIMGYQDALYLQGIQFDSMESVEFADHSMEVISYSAILASADLARERGTYRTYKGSKWDRGIFPLDTLQLLEDERGEHLEVDRSSRLDWHEVREAVQLYGMRNSNCMAIAPTATIANIAGCYPSIEPIYKNAYVKSNMSGEFIIVNRYLVADLKALGLWNPAMLAAIKGHDGSVTEIAAIPQALQVKYKEVFEIEPEWLVRVAAHRGKWIDQSQSLNLFIKGTSGKRIADTYLYAWATGLKTTYYLRTLAASGIEKSTLDLGQQRLKSTIAHEVVAATVTVAQPEAVLAPLESSRPERAPVATKERLEQPAILPKLLLCKIDDPTCEACQ</sequence>
<dbReference type="Pfam" id="PF03477">
    <property type="entry name" value="ATP-cone"/>
    <property type="match status" value="2"/>
</dbReference>
<dbReference type="GO" id="GO:0009263">
    <property type="term" value="P:deoxyribonucleotide biosynthetic process"/>
    <property type="evidence" value="ECO:0007669"/>
    <property type="project" value="UniProtKB-KW"/>
</dbReference>
<dbReference type="Gene3D" id="3.20.70.20">
    <property type="match status" value="1"/>
</dbReference>
<keyword evidence="4 9" id="KW-0067">ATP-binding</keyword>
<evidence type="ECO:0000256" key="3">
    <source>
        <dbReference type="ARBA" id="ARBA00022741"/>
    </source>
</evidence>
<evidence type="ECO:0000259" key="11">
    <source>
        <dbReference type="PROSITE" id="PS51161"/>
    </source>
</evidence>
<evidence type="ECO:0000313" key="13">
    <source>
        <dbReference type="Proteomes" id="UP000177310"/>
    </source>
</evidence>
<dbReference type="InterPro" id="IPR013509">
    <property type="entry name" value="RNR_lsu_N"/>
</dbReference>
<feature type="domain" description="ATP-cone" evidence="11">
    <location>
        <begin position="112"/>
        <end position="202"/>
    </location>
</feature>
<dbReference type="PRINTS" id="PR01183">
    <property type="entry name" value="RIBORDTASEM1"/>
</dbReference>
<evidence type="ECO:0000313" key="12">
    <source>
        <dbReference type="EMBL" id="OGY52536.1"/>
    </source>
</evidence>
<keyword evidence="6 10" id="KW-0215">Deoxyribonucleotide synthesis</keyword>
<protein>
    <recommendedName>
        <fullName evidence="10">Ribonucleoside-diphosphate reductase</fullName>
        <ecNumber evidence="10">1.17.4.1</ecNumber>
    </recommendedName>
</protein>
<keyword evidence="5 10" id="KW-0560">Oxidoreductase</keyword>
<comment type="caution">
    <text evidence="12">The sequence shown here is derived from an EMBL/GenBank/DDBJ whole genome shotgun (WGS) entry which is preliminary data.</text>
</comment>
<dbReference type="InterPro" id="IPR013346">
    <property type="entry name" value="NrdE_NrdA_C"/>
</dbReference>
<comment type="function">
    <text evidence="7 10">Provides the precursors necessary for DNA synthesis. Catalyzes the biosynthesis of deoxyribonucleotides from the corresponding ribonucleotides.</text>
</comment>
<keyword evidence="3 9" id="KW-0547">Nucleotide-binding</keyword>
<organism evidence="12 13">
    <name type="scientific">Candidatus Buchananbacteria bacterium RIFCSPHIGHO2_02_FULL_56_16</name>
    <dbReference type="NCBI Taxonomy" id="1797542"/>
    <lineage>
        <taxon>Bacteria</taxon>
        <taxon>Candidatus Buchananiibacteriota</taxon>
    </lineage>
</organism>
<dbReference type="PANTHER" id="PTHR11573:SF6">
    <property type="entry name" value="RIBONUCLEOSIDE-DIPHOSPHATE REDUCTASE LARGE SUBUNIT"/>
    <property type="match status" value="1"/>
</dbReference>
<evidence type="ECO:0000256" key="1">
    <source>
        <dbReference type="ARBA" id="ARBA00010406"/>
    </source>
</evidence>
<evidence type="ECO:0000256" key="10">
    <source>
        <dbReference type="RuleBase" id="RU003410"/>
    </source>
</evidence>
<dbReference type="InterPro" id="IPR039718">
    <property type="entry name" value="Rrm1"/>
</dbReference>
<name>A0A1G1YL22_9BACT</name>
<evidence type="ECO:0000256" key="7">
    <source>
        <dbReference type="ARBA" id="ARBA00024942"/>
    </source>
</evidence>
<evidence type="ECO:0000256" key="4">
    <source>
        <dbReference type="ARBA" id="ARBA00022840"/>
    </source>
</evidence>
<dbReference type="PROSITE" id="PS51161">
    <property type="entry name" value="ATP_CONE"/>
    <property type="match status" value="2"/>
</dbReference>
<dbReference type="Pfam" id="PF02867">
    <property type="entry name" value="Ribonuc_red_lgC"/>
    <property type="match status" value="1"/>
</dbReference>
<evidence type="ECO:0000256" key="8">
    <source>
        <dbReference type="ARBA" id="ARBA00047754"/>
    </source>
</evidence>
<dbReference type="PROSITE" id="PS00089">
    <property type="entry name" value="RIBORED_LARGE"/>
    <property type="match status" value="1"/>
</dbReference>
<dbReference type="EMBL" id="MHIL01000001">
    <property type="protein sequence ID" value="OGY52536.1"/>
    <property type="molecule type" value="Genomic_DNA"/>
</dbReference>
<dbReference type="Pfam" id="PF00317">
    <property type="entry name" value="Ribonuc_red_lgN"/>
    <property type="match status" value="1"/>
</dbReference>
<gene>
    <name evidence="12" type="ORF">A3J59_04330</name>
</gene>